<feature type="transmembrane region" description="Helical" evidence="6">
    <location>
        <begin position="148"/>
        <end position="170"/>
    </location>
</feature>
<feature type="non-terminal residue" evidence="8">
    <location>
        <position position="178"/>
    </location>
</feature>
<proteinExistence type="predicted"/>
<dbReference type="PANTHER" id="PTHR23511">
    <property type="entry name" value="SYNAPTIC VESICLE GLYCOPROTEIN 2"/>
    <property type="match status" value="1"/>
</dbReference>
<keyword evidence="5 6" id="KW-0472">Membrane</keyword>
<protein>
    <submittedName>
        <fullName evidence="8">Synaptic vesicle 2 protein</fullName>
    </submittedName>
</protein>
<feature type="transmembrane region" description="Helical" evidence="6">
    <location>
        <begin position="89"/>
        <end position="108"/>
    </location>
</feature>
<gene>
    <name evidence="8" type="ORF">FBUS_02761</name>
</gene>
<feature type="domain" description="Major facilitator superfamily (MFS) profile" evidence="7">
    <location>
        <begin position="25"/>
        <end position="178"/>
    </location>
</feature>
<keyword evidence="9" id="KW-1185">Reference proteome</keyword>
<dbReference type="PANTHER" id="PTHR23511:SF5">
    <property type="entry name" value="MAJOR FACILITATOR-TYPE TRANSPORTER HXNZ-RELATED"/>
    <property type="match status" value="1"/>
</dbReference>
<dbReference type="InterPro" id="IPR020846">
    <property type="entry name" value="MFS_dom"/>
</dbReference>
<dbReference type="OrthoDB" id="4139357at2759"/>
<dbReference type="InterPro" id="IPR011701">
    <property type="entry name" value="MFS"/>
</dbReference>
<evidence type="ECO:0000256" key="6">
    <source>
        <dbReference type="SAM" id="Phobius"/>
    </source>
</evidence>
<feature type="transmembrane region" description="Helical" evidence="6">
    <location>
        <begin position="61"/>
        <end position="82"/>
    </location>
</feature>
<dbReference type="GO" id="GO:0022857">
    <property type="term" value="F:transmembrane transporter activity"/>
    <property type="evidence" value="ECO:0007669"/>
    <property type="project" value="InterPro"/>
</dbReference>
<keyword evidence="4 6" id="KW-1133">Transmembrane helix</keyword>
<evidence type="ECO:0000313" key="8">
    <source>
        <dbReference type="EMBL" id="KAA0183606.1"/>
    </source>
</evidence>
<name>A0A8E0RLS0_9TREM</name>
<feature type="transmembrane region" description="Helical" evidence="6">
    <location>
        <begin position="114"/>
        <end position="136"/>
    </location>
</feature>
<evidence type="ECO:0000256" key="2">
    <source>
        <dbReference type="ARBA" id="ARBA00022448"/>
    </source>
</evidence>
<evidence type="ECO:0000259" key="7">
    <source>
        <dbReference type="PROSITE" id="PS50850"/>
    </source>
</evidence>
<dbReference type="EMBL" id="LUCM01011677">
    <property type="protein sequence ID" value="KAA0183606.1"/>
    <property type="molecule type" value="Genomic_DNA"/>
</dbReference>
<sequence length="178" mass="19867">NGNTSTYTIEDAVEAAGLGCFQLRLCLICGVLTAADAMEMLLLSILGPALRCAWHLTSNEVAAMTTVVFVGFLLGSPFWGFVSDRFGRWPIFFTVLSMIAYYGFLTALSPTYVWVIILRFMVGFAIGGGSSSFTLLSEYLPVKHRAKVLISFQVRLVDFILIVVFFIFLWTRFHQYAC</sequence>
<dbReference type="PROSITE" id="PS50850">
    <property type="entry name" value="MFS"/>
    <property type="match status" value="1"/>
</dbReference>
<evidence type="ECO:0000313" key="9">
    <source>
        <dbReference type="Proteomes" id="UP000728185"/>
    </source>
</evidence>
<organism evidence="8 9">
    <name type="scientific">Fasciolopsis buskii</name>
    <dbReference type="NCBI Taxonomy" id="27845"/>
    <lineage>
        <taxon>Eukaryota</taxon>
        <taxon>Metazoa</taxon>
        <taxon>Spiralia</taxon>
        <taxon>Lophotrochozoa</taxon>
        <taxon>Platyhelminthes</taxon>
        <taxon>Trematoda</taxon>
        <taxon>Digenea</taxon>
        <taxon>Plagiorchiida</taxon>
        <taxon>Echinostomata</taxon>
        <taxon>Echinostomatoidea</taxon>
        <taxon>Fasciolidae</taxon>
        <taxon>Fasciolopsis</taxon>
    </lineage>
</organism>
<keyword evidence="3 6" id="KW-0812">Transmembrane</keyword>
<dbReference type="GO" id="GO:0016020">
    <property type="term" value="C:membrane"/>
    <property type="evidence" value="ECO:0007669"/>
    <property type="project" value="UniProtKB-SubCell"/>
</dbReference>
<dbReference type="AlphaFoldDB" id="A0A8E0RLS0"/>
<dbReference type="Gene3D" id="1.20.1250.20">
    <property type="entry name" value="MFS general substrate transporter like domains"/>
    <property type="match status" value="1"/>
</dbReference>
<evidence type="ECO:0000256" key="5">
    <source>
        <dbReference type="ARBA" id="ARBA00023136"/>
    </source>
</evidence>
<accession>A0A8E0RLS0</accession>
<dbReference type="SUPFAM" id="SSF103473">
    <property type="entry name" value="MFS general substrate transporter"/>
    <property type="match status" value="1"/>
</dbReference>
<comment type="subcellular location">
    <subcellularLocation>
        <location evidence="1">Membrane</location>
        <topology evidence="1">Multi-pass membrane protein</topology>
    </subcellularLocation>
</comment>
<dbReference type="Pfam" id="PF07690">
    <property type="entry name" value="MFS_1"/>
    <property type="match status" value="1"/>
</dbReference>
<reference evidence="8" key="1">
    <citation type="submission" date="2019-05" db="EMBL/GenBank/DDBJ databases">
        <title>Annotation for the trematode Fasciolopsis buski.</title>
        <authorList>
            <person name="Choi Y.-J."/>
        </authorList>
    </citation>
    <scope>NUCLEOTIDE SEQUENCE</scope>
    <source>
        <strain evidence="8">HT</strain>
        <tissue evidence="8">Whole worm</tissue>
    </source>
</reference>
<comment type="caution">
    <text evidence="8">The sequence shown here is derived from an EMBL/GenBank/DDBJ whole genome shotgun (WGS) entry which is preliminary data.</text>
</comment>
<dbReference type="InterPro" id="IPR036259">
    <property type="entry name" value="MFS_trans_sf"/>
</dbReference>
<keyword evidence="2" id="KW-0813">Transport</keyword>
<dbReference type="Proteomes" id="UP000728185">
    <property type="component" value="Unassembled WGS sequence"/>
</dbReference>
<feature type="transmembrane region" description="Helical" evidence="6">
    <location>
        <begin position="25"/>
        <end position="49"/>
    </location>
</feature>
<evidence type="ECO:0000256" key="1">
    <source>
        <dbReference type="ARBA" id="ARBA00004141"/>
    </source>
</evidence>
<evidence type="ECO:0000256" key="3">
    <source>
        <dbReference type="ARBA" id="ARBA00022692"/>
    </source>
</evidence>
<evidence type="ECO:0000256" key="4">
    <source>
        <dbReference type="ARBA" id="ARBA00022989"/>
    </source>
</evidence>